<accession>A0A5M4AV21</accession>
<organism evidence="1 2">
    <name type="scientific">Prolixibacter bellariivorans</name>
    <dbReference type="NCBI Taxonomy" id="314319"/>
    <lineage>
        <taxon>Bacteria</taxon>
        <taxon>Pseudomonadati</taxon>
        <taxon>Bacteroidota</taxon>
        <taxon>Bacteroidia</taxon>
        <taxon>Marinilabiliales</taxon>
        <taxon>Prolixibacteraceae</taxon>
        <taxon>Prolixibacter</taxon>
    </lineage>
</organism>
<comment type="caution">
    <text evidence="1">The sequence shown here is derived from an EMBL/GenBank/DDBJ whole genome shotgun (WGS) entry which is preliminary data.</text>
</comment>
<protein>
    <submittedName>
        <fullName evidence="1">Uncharacterized protein</fullName>
    </submittedName>
</protein>
<dbReference type="RefSeq" id="WP_025863762.1">
    <property type="nucleotide sequence ID" value="NZ_BLAX01000001.1"/>
</dbReference>
<evidence type="ECO:0000313" key="2">
    <source>
        <dbReference type="Proteomes" id="UP000391834"/>
    </source>
</evidence>
<keyword evidence="2" id="KW-1185">Reference proteome</keyword>
<name>A0A5M4AV21_9BACT</name>
<dbReference type="AlphaFoldDB" id="A0A5M4AV21"/>
<sequence length="103" mass="10949">MSGNNFRRTGKQFACSGMNSGGNGKVSATAGKSVSTAGITVARSGNNSAGNGNYFDWIGMNDGKVRMNTLASCLRKNMHTTDTIDSGYLNCFNENKTQSYAME</sequence>
<dbReference type="Proteomes" id="UP000391834">
    <property type="component" value="Unassembled WGS sequence"/>
</dbReference>
<reference evidence="1 2" key="1">
    <citation type="submission" date="2019-10" db="EMBL/GenBank/DDBJ databases">
        <title>Prolixibacter strains distinguished by the presence of nitrate reductase genes were adept at nitrate-dependent anaerobic corrosion of metallic iron and carbon steel.</title>
        <authorList>
            <person name="Iino T."/>
            <person name="Shono N."/>
            <person name="Ito K."/>
            <person name="Nakamura R."/>
            <person name="Sueoka K."/>
            <person name="Harayama S."/>
            <person name="Ohkuma M."/>
        </authorList>
    </citation>
    <scope>NUCLEOTIDE SEQUENCE [LARGE SCALE GENOMIC DNA]</scope>
    <source>
        <strain evidence="1 2">JCM 13498</strain>
    </source>
</reference>
<proteinExistence type="predicted"/>
<evidence type="ECO:0000313" key="1">
    <source>
        <dbReference type="EMBL" id="GET31624.1"/>
    </source>
</evidence>
<gene>
    <name evidence="1" type="ORF">PbJCM13498_04870</name>
</gene>
<dbReference type="EMBL" id="BLAX01000001">
    <property type="protein sequence ID" value="GET31624.1"/>
    <property type="molecule type" value="Genomic_DNA"/>
</dbReference>